<evidence type="ECO:0000313" key="3">
    <source>
        <dbReference type="Proteomes" id="UP000277579"/>
    </source>
</evidence>
<dbReference type="Pfam" id="PF14092">
    <property type="entry name" value="DUF4270"/>
    <property type="match status" value="1"/>
</dbReference>
<dbReference type="AlphaFoldDB" id="A0A495LZX6"/>
<dbReference type="PROSITE" id="PS51257">
    <property type="entry name" value="PROKAR_LIPOPROTEIN"/>
    <property type="match status" value="1"/>
</dbReference>
<accession>A0A495LZX6</accession>
<dbReference type="OrthoDB" id="1092930at2"/>
<protein>
    <submittedName>
        <fullName evidence="2">Uncharacterized protein DUF4270</fullName>
    </submittedName>
</protein>
<keyword evidence="3" id="KW-1185">Reference proteome</keyword>
<sequence length="439" mass="48888">MKKSIVALLLIGLSILLISCSADSLDKTFIVDKDFAESDVRFISIDTFTVEMSTIKLDSVITSGGNKLLIGQYTDPVFGKVTSSAFMTFIPKTYTISEEAVFDSIVLSLKYDGYFYGDTLRPKTVLVQKLSKELKLGPQQTAFYNTSEVPTFSPILASKTFNPRISKDSLTLKLDPVFGKDLFDKFRGGTIRTDEDLKEFFKGLKLFPGADENASLIAFKGANSFIRMYYSKPDQPNDKKTFLQLEFDSKDTGAKSFNQIIGDRSGTPLSGLLPQNKSLSSTALDNLSFLQGGAGIAAKVRFPHIRTISQINGGKGHVFNAKMKIKLSQAYYTNKLYLSDSLQVFVVDGNNNIINEYIDSKGKKIKASVAKQDKEFNEVFLILPVDVFLQKIINEGNYLEYGLLVLPYSSQYGNRMVLNGEHNPEYSSNLKVIYATYDK</sequence>
<keyword evidence="1" id="KW-0732">Signal</keyword>
<feature type="signal peptide" evidence="1">
    <location>
        <begin position="1"/>
        <end position="24"/>
    </location>
</feature>
<evidence type="ECO:0000256" key="1">
    <source>
        <dbReference type="SAM" id="SignalP"/>
    </source>
</evidence>
<dbReference type="InterPro" id="IPR025366">
    <property type="entry name" value="DUF4270"/>
</dbReference>
<dbReference type="EMBL" id="RBLC01000007">
    <property type="protein sequence ID" value="RKS17893.1"/>
    <property type="molecule type" value="Genomic_DNA"/>
</dbReference>
<dbReference type="RefSeq" id="WP_121377604.1">
    <property type="nucleotide sequence ID" value="NZ_RBLC01000007.1"/>
</dbReference>
<evidence type="ECO:0000313" key="2">
    <source>
        <dbReference type="EMBL" id="RKS17893.1"/>
    </source>
</evidence>
<proteinExistence type="predicted"/>
<feature type="chain" id="PRO_5019828555" evidence="1">
    <location>
        <begin position="25"/>
        <end position="439"/>
    </location>
</feature>
<name>A0A495LZX6_9FLAO</name>
<organism evidence="2 3">
    <name type="scientific">Flavobacterium endophyticum</name>
    <dbReference type="NCBI Taxonomy" id="1540163"/>
    <lineage>
        <taxon>Bacteria</taxon>
        <taxon>Pseudomonadati</taxon>
        <taxon>Bacteroidota</taxon>
        <taxon>Flavobacteriia</taxon>
        <taxon>Flavobacteriales</taxon>
        <taxon>Flavobacteriaceae</taxon>
        <taxon>Flavobacterium</taxon>
    </lineage>
</organism>
<dbReference type="Proteomes" id="UP000277579">
    <property type="component" value="Unassembled WGS sequence"/>
</dbReference>
<reference evidence="2 3" key="1">
    <citation type="submission" date="2018-10" db="EMBL/GenBank/DDBJ databases">
        <title>Genomic Encyclopedia of Archaeal and Bacterial Type Strains, Phase II (KMG-II): from individual species to whole genera.</title>
        <authorList>
            <person name="Goeker M."/>
        </authorList>
    </citation>
    <scope>NUCLEOTIDE SEQUENCE [LARGE SCALE GENOMIC DNA]</scope>
    <source>
        <strain evidence="2 3">DSM 29537</strain>
    </source>
</reference>
<gene>
    <name evidence="2" type="ORF">CLV94_3335</name>
</gene>
<comment type="caution">
    <text evidence="2">The sequence shown here is derived from an EMBL/GenBank/DDBJ whole genome shotgun (WGS) entry which is preliminary data.</text>
</comment>